<dbReference type="InterPro" id="IPR045150">
    <property type="entry name" value="CYB561D1/2"/>
</dbReference>
<evidence type="ECO:0000256" key="4">
    <source>
        <dbReference type="ARBA" id="ARBA00022617"/>
    </source>
</evidence>
<keyword evidence="3" id="KW-0813">Transport</keyword>
<evidence type="ECO:0000256" key="6">
    <source>
        <dbReference type="ARBA" id="ARBA00022723"/>
    </source>
</evidence>
<reference evidence="14" key="1">
    <citation type="submission" date="2014-04" db="EMBL/GenBank/DDBJ databases">
        <title>Evolutionary Origins and Diversification of the Mycorrhizal Mutualists.</title>
        <authorList>
            <consortium name="DOE Joint Genome Institute"/>
            <consortium name="Mycorrhizal Genomics Consortium"/>
            <person name="Kohler A."/>
            <person name="Kuo A."/>
            <person name="Nagy L.G."/>
            <person name="Floudas D."/>
            <person name="Copeland A."/>
            <person name="Barry K.W."/>
            <person name="Cichocki N."/>
            <person name="Veneault-Fourrey C."/>
            <person name="LaButti K."/>
            <person name="Lindquist E.A."/>
            <person name="Lipzen A."/>
            <person name="Lundell T."/>
            <person name="Morin E."/>
            <person name="Murat C."/>
            <person name="Riley R."/>
            <person name="Ohm R."/>
            <person name="Sun H."/>
            <person name="Tunlid A."/>
            <person name="Henrissat B."/>
            <person name="Grigoriev I.V."/>
            <person name="Hibbett D.S."/>
            <person name="Martin F."/>
        </authorList>
    </citation>
    <scope>NUCLEOTIDE SEQUENCE [LARGE SCALE GENOMIC DNA]</scope>
    <source>
        <strain evidence="14">FD-334 SS-4</strain>
    </source>
</reference>
<dbReference type="InterPro" id="IPR006593">
    <property type="entry name" value="Cyt_b561/ferric_Rdtase_TM"/>
</dbReference>
<evidence type="ECO:0000313" key="13">
    <source>
        <dbReference type="EMBL" id="KJA21429.1"/>
    </source>
</evidence>
<evidence type="ECO:0000256" key="5">
    <source>
        <dbReference type="ARBA" id="ARBA00022692"/>
    </source>
</evidence>
<dbReference type="PANTHER" id="PTHR15422:SF24">
    <property type="entry name" value="DOMON RELATED DOMAIN-CONTAINING PROTEIN"/>
    <property type="match status" value="1"/>
</dbReference>
<proteinExistence type="predicted"/>
<protein>
    <recommendedName>
        <fullName evidence="12">Cytochrome b561 domain-containing protein</fullName>
    </recommendedName>
</protein>
<keyword evidence="6" id="KW-0479">Metal-binding</keyword>
<comment type="cofactor">
    <cofactor evidence="1">
        <name>heme b</name>
        <dbReference type="ChEBI" id="CHEBI:60344"/>
    </cofactor>
</comment>
<dbReference type="PANTHER" id="PTHR15422">
    <property type="entry name" value="OS05G0565100 PROTEIN"/>
    <property type="match status" value="1"/>
</dbReference>
<feature type="domain" description="Cytochrome b561" evidence="12">
    <location>
        <begin position="1"/>
        <end position="187"/>
    </location>
</feature>
<dbReference type="PROSITE" id="PS50939">
    <property type="entry name" value="CYTOCHROME_B561"/>
    <property type="match status" value="1"/>
</dbReference>
<dbReference type="STRING" id="945553.A0A0D2NRM0"/>
<evidence type="ECO:0000256" key="1">
    <source>
        <dbReference type="ARBA" id="ARBA00001970"/>
    </source>
</evidence>
<accession>A0A0D2NRM0</accession>
<dbReference type="Gene3D" id="1.20.120.1770">
    <property type="match status" value="1"/>
</dbReference>
<evidence type="ECO:0000256" key="2">
    <source>
        <dbReference type="ARBA" id="ARBA00004141"/>
    </source>
</evidence>
<dbReference type="GO" id="GO:0140575">
    <property type="term" value="F:transmembrane monodehydroascorbate reductase activity"/>
    <property type="evidence" value="ECO:0007669"/>
    <property type="project" value="InterPro"/>
</dbReference>
<feature type="transmembrane region" description="Helical" evidence="11">
    <location>
        <begin position="50"/>
        <end position="71"/>
    </location>
</feature>
<dbReference type="CDD" id="cd08760">
    <property type="entry name" value="Cyt_b561_FRRS1_like"/>
    <property type="match status" value="1"/>
</dbReference>
<keyword evidence="14" id="KW-1185">Reference proteome</keyword>
<feature type="transmembrane region" description="Helical" evidence="11">
    <location>
        <begin position="169"/>
        <end position="190"/>
    </location>
</feature>
<keyword evidence="9" id="KW-0408">Iron</keyword>
<evidence type="ECO:0000256" key="7">
    <source>
        <dbReference type="ARBA" id="ARBA00022982"/>
    </source>
</evidence>
<dbReference type="Proteomes" id="UP000054270">
    <property type="component" value="Unassembled WGS sequence"/>
</dbReference>
<sequence length="213" mass="23671">MSDFPIHIPLSDIEKRARNHAILCTIGFLILLPIGTLVARYSRTLPYKWFYAHSIIQLVISAPVIFVGWSFGRKTTTAYGLGHYKDPHEKMGLALLILYVVQIFIGVVAHAAKLPSVFRGHRPPHAYLHAILGLVIFACAQWQVHYGLFTEWAFATGGLHKVPESAKHAWLALVIVFWVLYGLGLALVPSQYKQEAQARKGTKEVAGSSKDSA</sequence>
<name>A0A0D2NRM0_HYPSF</name>
<evidence type="ECO:0000256" key="9">
    <source>
        <dbReference type="ARBA" id="ARBA00023004"/>
    </source>
</evidence>
<dbReference type="GO" id="GO:0016020">
    <property type="term" value="C:membrane"/>
    <property type="evidence" value="ECO:0007669"/>
    <property type="project" value="UniProtKB-SubCell"/>
</dbReference>
<keyword evidence="4" id="KW-0349">Heme</keyword>
<feature type="transmembrane region" description="Helical" evidence="11">
    <location>
        <begin position="126"/>
        <end position="149"/>
    </location>
</feature>
<dbReference type="OMA" id="RYTRTYT"/>
<evidence type="ECO:0000259" key="12">
    <source>
        <dbReference type="PROSITE" id="PS50939"/>
    </source>
</evidence>
<dbReference type="GO" id="GO:0046872">
    <property type="term" value="F:metal ion binding"/>
    <property type="evidence" value="ECO:0007669"/>
    <property type="project" value="UniProtKB-KW"/>
</dbReference>
<dbReference type="AlphaFoldDB" id="A0A0D2NRM0"/>
<keyword evidence="8 11" id="KW-1133">Transmembrane helix</keyword>
<gene>
    <name evidence="13" type="ORF">HYPSUDRAFT_42079</name>
</gene>
<dbReference type="GO" id="GO:0020037">
    <property type="term" value="F:heme binding"/>
    <property type="evidence" value="ECO:0007669"/>
    <property type="project" value="TreeGrafter"/>
</dbReference>
<dbReference type="Pfam" id="PF03188">
    <property type="entry name" value="Cytochrom_B561"/>
    <property type="match status" value="1"/>
</dbReference>
<organism evidence="13 14">
    <name type="scientific">Hypholoma sublateritium (strain FD-334 SS-4)</name>
    <dbReference type="NCBI Taxonomy" id="945553"/>
    <lineage>
        <taxon>Eukaryota</taxon>
        <taxon>Fungi</taxon>
        <taxon>Dikarya</taxon>
        <taxon>Basidiomycota</taxon>
        <taxon>Agaricomycotina</taxon>
        <taxon>Agaricomycetes</taxon>
        <taxon>Agaricomycetidae</taxon>
        <taxon>Agaricales</taxon>
        <taxon>Agaricineae</taxon>
        <taxon>Strophariaceae</taxon>
        <taxon>Hypholoma</taxon>
    </lineage>
</organism>
<dbReference type="SMART" id="SM00665">
    <property type="entry name" value="B561"/>
    <property type="match status" value="1"/>
</dbReference>
<evidence type="ECO:0000313" key="14">
    <source>
        <dbReference type="Proteomes" id="UP000054270"/>
    </source>
</evidence>
<dbReference type="OrthoDB" id="366214at2759"/>
<dbReference type="EMBL" id="KN817558">
    <property type="protein sequence ID" value="KJA21429.1"/>
    <property type="molecule type" value="Genomic_DNA"/>
</dbReference>
<keyword evidence="5 11" id="KW-0812">Transmembrane</keyword>
<evidence type="ECO:0000256" key="3">
    <source>
        <dbReference type="ARBA" id="ARBA00022448"/>
    </source>
</evidence>
<feature type="transmembrane region" description="Helical" evidence="11">
    <location>
        <begin position="20"/>
        <end position="38"/>
    </location>
</feature>
<keyword evidence="10 11" id="KW-0472">Membrane</keyword>
<evidence type="ECO:0000256" key="8">
    <source>
        <dbReference type="ARBA" id="ARBA00022989"/>
    </source>
</evidence>
<evidence type="ECO:0000256" key="10">
    <source>
        <dbReference type="ARBA" id="ARBA00023136"/>
    </source>
</evidence>
<comment type="subcellular location">
    <subcellularLocation>
        <location evidence="2">Membrane</location>
        <topology evidence="2">Multi-pass membrane protein</topology>
    </subcellularLocation>
</comment>
<feature type="transmembrane region" description="Helical" evidence="11">
    <location>
        <begin position="91"/>
        <end position="114"/>
    </location>
</feature>
<evidence type="ECO:0000256" key="11">
    <source>
        <dbReference type="SAM" id="Phobius"/>
    </source>
</evidence>
<keyword evidence="7" id="KW-0249">Electron transport</keyword>